<evidence type="ECO:0000256" key="9">
    <source>
        <dbReference type="ARBA" id="ARBA00022845"/>
    </source>
</evidence>
<comment type="subcellular location">
    <subcellularLocation>
        <location evidence="12">Cytoplasm</location>
    </subcellularLocation>
    <text evidence="12">Associates with ribosomes and polysomes.</text>
</comment>
<feature type="binding site" evidence="12">
    <location>
        <begin position="38"/>
        <end position="45"/>
    </location>
    <ligand>
        <name>ATP</name>
        <dbReference type="ChEBI" id="CHEBI:30616"/>
        <label>1</label>
    </ligand>
</feature>
<evidence type="ECO:0000259" key="13">
    <source>
        <dbReference type="PROSITE" id="PS50893"/>
    </source>
</evidence>
<feature type="binding site" evidence="12">
    <location>
        <begin position="356"/>
        <end position="363"/>
    </location>
    <ligand>
        <name>ATP</name>
        <dbReference type="ChEBI" id="CHEBI:30616"/>
        <label>2</label>
    </ligand>
</feature>
<dbReference type="PROSITE" id="PS00211">
    <property type="entry name" value="ABC_TRANSPORTER_1"/>
    <property type="match status" value="2"/>
</dbReference>
<dbReference type="PANTHER" id="PTHR43858">
    <property type="entry name" value="ENERGY-DEPENDENT TRANSLATIONAL THROTTLE PROTEIN ETTA"/>
    <property type="match status" value="1"/>
</dbReference>
<dbReference type="NCBIfam" id="NF008775">
    <property type="entry name" value="PRK11819.1"/>
    <property type="match status" value="1"/>
</dbReference>
<dbReference type="AlphaFoldDB" id="A0A512DC31"/>
<evidence type="ECO:0000256" key="4">
    <source>
        <dbReference type="ARBA" id="ARBA00022730"/>
    </source>
</evidence>
<dbReference type="Gene3D" id="3.40.50.300">
    <property type="entry name" value="P-loop containing nucleotide triphosphate hydrolases"/>
    <property type="match status" value="2"/>
</dbReference>
<dbReference type="RefSeq" id="WP_146902965.1">
    <property type="nucleotide sequence ID" value="NZ_BAAARM010000003.1"/>
</dbReference>
<comment type="caution">
    <text evidence="12">Lacks conserved residue(s) required for the propagation of feature annotation.</text>
</comment>
<comment type="domain">
    <text evidence="12">The arm domain is inserted in the first ABC transporter domain. Probably contacts ribosomal protein L1.</text>
</comment>
<dbReference type="SUPFAM" id="SSF52540">
    <property type="entry name" value="P-loop containing nucleoside triphosphate hydrolases"/>
    <property type="match status" value="2"/>
</dbReference>
<gene>
    <name evidence="12" type="primary">ettA</name>
    <name evidence="14" type="ORF">CAE01nite_17630</name>
</gene>
<evidence type="ECO:0000256" key="10">
    <source>
        <dbReference type="ARBA" id="ARBA00022884"/>
    </source>
</evidence>
<dbReference type="InterPro" id="IPR003439">
    <property type="entry name" value="ABC_transporter-like_ATP-bd"/>
</dbReference>
<dbReference type="Pfam" id="PF12848">
    <property type="entry name" value="ABC_tran_Xtn"/>
    <property type="match status" value="1"/>
</dbReference>
<dbReference type="GO" id="GO:0000049">
    <property type="term" value="F:tRNA binding"/>
    <property type="evidence" value="ECO:0007669"/>
    <property type="project" value="UniProtKB-UniRule"/>
</dbReference>
<dbReference type="PANTHER" id="PTHR43858:SF1">
    <property type="entry name" value="ABC TRANSPORTER-RELATED PROTEIN"/>
    <property type="match status" value="1"/>
</dbReference>
<comment type="similarity">
    <text evidence="1 12">Belongs to the ABC transporter superfamily. ABCF family. Translational throttle EttA subfamily.</text>
</comment>
<keyword evidence="10 12" id="KW-0694">RNA-binding</keyword>
<comment type="catalytic activity">
    <reaction evidence="12">
        <text>ATP + H2O = ADP + phosphate + H(+)</text>
        <dbReference type="Rhea" id="RHEA:13065"/>
        <dbReference type="ChEBI" id="CHEBI:15377"/>
        <dbReference type="ChEBI" id="CHEBI:15378"/>
        <dbReference type="ChEBI" id="CHEBI:30616"/>
        <dbReference type="ChEBI" id="CHEBI:43474"/>
        <dbReference type="ChEBI" id="CHEBI:456216"/>
    </reaction>
</comment>
<dbReference type="FunFam" id="3.40.50.300:FF:000011">
    <property type="entry name" value="Putative ABC transporter ATP-binding component"/>
    <property type="match status" value="1"/>
</dbReference>
<keyword evidence="7 12" id="KW-0378">Hydrolase</keyword>
<keyword evidence="15" id="KW-1185">Reference proteome</keyword>
<keyword evidence="3 12" id="KW-0820">tRNA-binding</keyword>
<keyword evidence="9 12" id="KW-0810">Translation regulation</keyword>
<dbReference type="Pfam" id="PF00005">
    <property type="entry name" value="ABC_tran"/>
    <property type="match status" value="2"/>
</dbReference>
<dbReference type="SMART" id="SM00382">
    <property type="entry name" value="AAA"/>
    <property type="match status" value="2"/>
</dbReference>
<feature type="domain" description="ABC transporter" evidence="13">
    <location>
        <begin position="324"/>
        <end position="541"/>
    </location>
</feature>
<dbReference type="InterPro" id="IPR032781">
    <property type="entry name" value="ABC_tran_Xtn"/>
</dbReference>
<comment type="function">
    <text evidence="12">A translation factor that gates the progression of the 70S ribosomal initiation complex (IC, containing tRNA(fMet) in the P-site) into the translation elongation cycle by using a mechanism sensitive to the ATP/ADP ratio. Binds to the 70S ribosome E-site where it modulates the state of the translating ribosome during subunit translocation. ATP hydrolysis probably frees it from the ribosome, which can enter the elongation phase.</text>
</comment>
<proteinExistence type="inferred from homology"/>
<keyword evidence="5 12" id="KW-0677">Repeat</keyword>
<name>A0A512DC31_9CELL</name>
<dbReference type="GO" id="GO:0005737">
    <property type="term" value="C:cytoplasm"/>
    <property type="evidence" value="ECO:0007669"/>
    <property type="project" value="UniProtKB-SubCell"/>
</dbReference>
<keyword evidence="11 12" id="KW-0648">Protein biosynthesis</keyword>
<dbReference type="EC" id="3.6.1.-" evidence="12"/>
<dbReference type="PROSITE" id="PS50893">
    <property type="entry name" value="ABC_TRANSPORTER_2"/>
    <property type="match status" value="2"/>
</dbReference>
<comment type="caution">
    <text evidence="14">The sequence shown here is derived from an EMBL/GenBank/DDBJ whole genome shotgun (WGS) entry which is preliminary data.</text>
</comment>
<dbReference type="CDD" id="cd03221">
    <property type="entry name" value="ABCF_EF-3"/>
    <property type="match status" value="2"/>
</dbReference>
<dbReference type="HAMAP" id="MF_00847">
    <property type="entry name" value="EttA"/>
    <property type="match status" value="1"/>
</dbReference>
<evidence type="ECO:0000256" key="7">
    <source>
        <dbReference type="ARBA" id="ARBA00022801"/>
    </source>
</evidence>
<evidence type="ECO:0000313" key="15">
    <source>
        <dbReference type="Proteomes" id="UP000321181"/>
    </source>
</evidence>
<evidence type="ECO:0000256" key="5">
    <source>
        <dbReference type="ARBA" id="ARBA00022737"/>
    </source>
</evidence>
<sequence length="560" mass="61874">MAEFIYTMYKARKAHGDKVILDDVTLNFLPGAKIGVVGPNGAGKSTILKIMAGLEQPSNGEARLSPGFSVGILMQEPDLNEEKTVLGNVEEGVAELKGQIDRFNEISALMADPDADFDTLLAEMGELQEKIDAADGWDLDAQLEQAMDALRCPPADADVSVLSGGERRRVALCKLLLQKPDLLLLDEPTNHLDAESVLWLEQHLSQYAGAILAVTHDRYFLDHVAEWICEVDRGRLYPYEGNYSTYLEKKQARLEVQGKKDAKLAKRLAEELTWVRMNAKGRQTKSKSRLARYEEMAAEADRTRKLDFEEIQIPPGPRLGSIVIEAKDLEKGFDGRVLIDDLSFTLPRNGIVGVIGPNGVGKTTLFKTIVGLEPLDDGELKVGETVKLSYVDQSRAGIDPKKTLWEVVSDGLDYMKVGNVEMPSRAYVAAFGFKGPDQQKPAGVLSGGERNRLNLALTLKQGGNVLLLDEPTNDLDVETLGSLENALLEFPGCAVVVSHDRWFLDRVATHILAYEGTEANPSSWYWFEGNFAAYEENKVSRLGADAARPHRVTYRKLTRS</sequence>
<reference evidence="14 15" key="1">
    <citation type="submission" date="2019-07" db="EMBL/GenBank/DDBJ databases">
        <title>Whole genome shotgun sequence of Cellulomonas aerilata NBRC 106308.</title>
        <authorList>
            <person name="Hosoyama A."/>
            <person name="Uohara A."/>
            <person name="Ohji S."/>
            <person name="Ichikawa N."/>
        </authorList>
    </citation>
    <scope>NUCLEOTIDE SEQUENCE [LARGE SCALE GENOMIC DNA]</scope>
    <source>
        <strain evidence="14 15">NBRC 106308</strain>
    </source>
</reference>
<dbReference type="GO" id="GO:0005524">
    <property type="term" value="F:ATP binding"/>
    <property type="evidence" value="ECO:0007669"/>
    <property type="project" value="UniProtKB-UniRule"/>
</dbReference>
<dbReference type="GO" id="GO:0016887">
    <property type="term" value="F:ATP hydrolysis activity"/>
    <property type="evidence" value="ECO:0007669"/>
    <property type="project" value="UniProtKB-UniRule"/>
</dbReference>
<dbReference type="GO" id="GO:0045900">
    <property type="term" value="P:negative regulation of translational elongation"/>
    <property type="evidence" value="ECO:0007669"/>
    <property type="project" value="UniProtKB-UniRule"/>
</dbReference>
<dbReference type="OrthoDB" id="4797497at2"/>
<evidence type="ECO:0000256" key="12">
    <source>
        <dbReference type="HAMAP-Rule" id="MF_00847"/>
    </source>
</evidence>
<keyword evidence="4 12" id="KW-0699">rRNA-binding</keyword>
<evidence type="ECO:0000256" key="1">
    <source>
        <dbReference type="ARBA" id="ARBA00005868"/>
    </source>
</evidence>
<organism evidence="14 15">
    <name type="scientific">Cellulomonas aerilata</name>
    <dbReference type="NCBI Taxonomy" id="515326"/>
    <lineage>
        <taxon>Bacteria</taxon>
        <taxon>Bacillati</taxon>
        <taxon>Actinomycetota</taxon>
        <taxon>Actinomycetes</taxon>
        <taxon>Micrococcales</taxon>
        <taxon>Cellulomonadaceae</taxon>
        <taxon>Cellulomonas</taxon>
    </lineage>
</organism>
<dbReference type="Proteomes" id="UP000321181">
    <property type="component" value="Unassembled WGS sequence"/>
</dbReference>
<comment type="subunit">
    <text evidence="12">Monomer. Probably contacts ribosomal proteins L1, L5, L33 and S7, the 16S and 23S rRNA and the P-site containing tRNA(fMet).</text>
</comment>
<dbReference type="EMBL" id="BJYY01000013">
    <property type="protein sequence ID" value="GEO34038.1"/>
    <property type="molecule type" value="Genomic_DNA"/>
</dbReference>
<keyword evidence="6 12" id="KW-0547">Nucleotide-binding</keyword>
<dbReference type="InterPro" id="IPR017871">
    <property type="entry name" value="ABC_transporter-like_CS"/>
</dbReference>
<evidence type="ECO:0000256" key="6">
    <source>
        <dbReference type="ARBA" id="ARBA00022741"/>
    </source>
</evidence>
<dbReference type="NCBIfam" id="TIGR03719">
    <property type="entry name" value="ABC_ABC_ChvD"/>
    <property type="match status" value="1"/>
</dbReference>
<evidence type="ECO:0000256" key="3">
    <source>
        <dbReference type="ARBA" id="ARBA00022555"/>
    </source>
</evidence>
<evidence type="ECO:0000256" key="2">
    <source>
        <dbReference type="ARBA" id="ARBA00022490"/>
    </source>
</evidence>
<feature type="region of interest" description="Arm" evidence="12">
    <location>
        <begin position="94"/>
        <end position="138"/>
    </location>
</feature>
<dbReference type="GO" id="GO:0043022">
    <property type="term" value="F:ribosome binding"/>
    <property type="evidence" value="ECO:0007669"/>
    <property type="project" value="UniProtKB-UniRule"/>
</dbReference>
<evidence type="ECO:0000256" key="8">
    <source>
        <dbReference type="ARBA" id="ARBA00022840"/>
    </source>
</evidence>
<keyword evidence="8 12" id="KW-0067">ATP-binding</keyword>
<evidence type="ECO:0000256" key="11">
    <source>
        <dbReference type="ARBA" id="ARBA00022917"/>
    </source>
</evidence>
<evidence type="ECO:0000313" key="14">
    <source>
        <dbReference type="EMBL" id="GEO34038.1"/>
    </source>
</evidence>
<dbReference type="InterPro" id="IPR027417">
    <property type="entry name" value="P-loop_NTPase"/>
</dbReference>
<keyword evidence="2 12" id="KW-0963">Cytoplasm</keyword>
<dbReference type="InterPro" id="IPR022374">
    <property type="entry name" value="EttA"/>
</dbReference>
<comment type="domain">
    <text evidence="12">The P-site tRNA interaction motif (PtIM domain) probably interacts with the P-site tRNA(fMet) as well as the 23S rRNA.</text>
</comment>
<dbReference type="InterPro" id="IPR003593">
    <property type="entry name" value="AAA+_ATPase"/>
</dbReference>
<dbReference type="FunFam" id="3.40.50.300:FF:000183">
    <property type="entry name" value="ABC transporter ATP-binding protein yjjK"/>
    <property type="match status" value="1"/>
</dbReference>
<dbReference type="GO" id="GO:0006412">
    <property type="term" value="P:translation"/>
    <property type="evidence" value="ECO:0007669"/>
    <property type="project" value="UniProtKB-KW"/>
</dbReference>
<protein>
    <recommendedName>
        <fullName evidence="12">Energy-dependent translational throttle protein EttA</fullName>
        <ecNumber evidence="12">3.6.1.-</ecNumber>
    </recommendedName>
    <alternativeName>
        <fullName evidence="12">Translational regulatory factor EttA</fullName>
    </alternativeName>
</protein>
<dbReference type="GO" id="GO:0019843">
    <property type="term" value="F:rRNA binding"/>
    <property type="evidence" value="ECO:0007669"/>
    <property type="project" value="UniProtKB-UniRule"/>
</dbReference>
<feature type="domain" description="ABC transporter" evidence="13">
    <location>
        <begin position="6"/>
        <end position="258"/>
    </location>
</feature>
<accession>A0A512DC31</accession>